<feature type="domain" description="Enoyl reductase (ER)" evidence="3">
    <location>
        <begin position="10"/>
        <end position="318"/>
    </location>
</feature>
<dbReference type="GO" id="GO:0070402">
    <property type="term" value="F:NADPH binding"/>
    <property type="evidence" value="ECO:0007669"/>
    <property type="project" value="TreeGrafter"/>
</dbReference>
<dbReference type="InterPro" id="IPR036291">
    <property type="entry name" value="NAD(P)-bd_dom_sf"/>
</dbReference>
<sequence length="320" mass="33454">MRAVGVRRFGGPEALRVFVIPEAHAGHGQVRVHVRAAAVNGGDRYLRDGSLGPTVMGPPHIPGFEAAGVVDEIGEGTTTDLRVGDRVMAVAVPTGPNGGAYVQYLALPHQWVARAPAGSTHAEASTLPMNGLIARHALDLLALPTGRTIAVTGSTEAVGGFVIQMAKAADGLTVIADAWPEDVALVRSLGADIVVPRGTEFAQHVLRIMPEGVDGVVDAANLGPAAVARAVREGGGISLLPHENPQNLDPAELGPHSVHIRTVTLSKVLGDRSRLDRLRHQAEAGELTLRVADTLPASQATEVHHLMEAGDVRGRLVLEF</sequence>
<evidence type="ECO:0000256" key="1">
    <source>
        <dbReference type="ARBA" id="ARBA00022857"/>
    </source>
</evidence>
<dbReference type="PANTHER" id="PTHR48106:SF18">
    <property type="entry name" value="QUINONE OXIDOREDUCTASE PIG3"/>
    <property type="match status" value="1"/>
</dbReference>
<organism evidence="4">
    <name type="scientific">Streptomyces sp. gb1(2016)</name>
    <dbReference type="NCBI Taxonomy" id="1828321"/>
    <lineage>
        <taxon>Bacteria</taxon>
        <taxon>Bacillati</taxon>
        <taxon>Actinomycetota</taxon>
        <taxon>Actinomycetes</taxon>
        <taxon>Kitasatosporales</taxon>
        <taxon>Streptomycetaceae</taxon>
        <taxon>Streptomyces</taxon>
    </lineage>
</organism>
<reference evidence="4" key="1">
    <citation type="submission" date="2018-10" db="EMBL/GenBank/DDBJ databases">
        <authorList>
            <person name="Hariharan J."/>
            <person name="Choudoir M.J."/>
            <person name="Diebold P."/>
            <person name="Panke-Buisse K."/>
            <person name="Campbell A.N."/>
            <person name="Buckley D.H."/>
        </authorList>
    </citation>
    <scope>NUCLEOTIDE SEQUENCE</scope>
    <source>
        <strain evidence="4">Gb1</strain>
    </source>
</reference>
<protein>
    <submittedName>
        <fullName evidence="4">NADP-dependent oxidoreductase</fullName>
    </submittedName>
</protein>
<dbReference type="InterPro" id="IPR013154">
    <property type="entry name" value="ADH-like_N"/>
</dbReference>
<accession>A0A652LBA6</accession>
<dbReference type="InterPro" id="IPR011032">
    <property type="entry name" value="GroES-like_sf"/>
</dbReference>
<dbReference type="PANTHER" id="PTHR48106">
    <property type="entry name" value="QUINONE OXIDOREDUCTASE PIG3-RELATED"/>
    <property type="match status" value="1"/>
</dbReference>
<dbReference type="AlphaFoldDB" id="A0A652LBA6"/>
<keyword evidence="1" id="KW-0521">NADP</keyword>
<dbReference type="EMBL" id="RDBM01000020">
    <property type="protein sequence ID" value="TXS32964.1"/>
    <property type="molecule type" value="Genomic_DNA"/>
</dbReference>
<dbReference type="CDD" id="cd05289">
    <property type="entry name" value="MDR_like_2"/>
    <property type="match status" value="1"/>
</dbReference>
<evidence type="ECO:0000313" key="4">
    <source>
        <dbReference type="EMBL" id="TXS32964.1"/>
    </source>
</evidence>
<keyword evidence="2" id="KW-0560">Oxidoreductase</keyword>
<dbReference type="SUPFAM" id="SSF51735">
    <property type="entry name" value="NAD(P)-binding Rossmann-fold domains"/>
    <property type="match status" value="1"/>
</dbReference>
<evidence type="ECO:0000259" key="3">
    <source>
        <dbReference type="SMART" id="SM00829"/>
    </source>
</evidence>
<dbReference type="SMART" id="SM00829">
    <property type="entry name" value="PKS_ER"/>
    <property type="match status" value="1"/>
</dbReference>
<proteinExistence type="predicted"/>
<name>A0A652LBA6_9ACTN</name>
<dbReference type="InterPro" id="IPR020843">
    <property type="entry name" value="ER"/>
</dbReference>
<dbReference type="Pfam" id="PF13602">
    <property type="entry name" value="ADH_zinc_N_2"/>
    <property type="match status" value="1"/>
</dbReference>
<dbReference type="Gene3D" id="3.40.50.720">
    <property type="entry name" value="NAD(P)-binding Rossmann-like Domain"/>
    <property type="match status" value="1"/>
</dbReference>
<comment type="caution">
    <text evidence="4">The sequence shown here is derived from an EMBL/GenBank/DDBJ whole genome shotgun (WGS) entry which is preliminary data.</text>
</comment>
<dbReference type="SUPFAM" id="SSF50129">
    <property type="entry name" value="GroES-like"/>
    <property type="match status" value="1"/>
</dbReference>
<evidence type="ECO:0000256" key="2">
    <source>
        <dbReference type="ARBA" id="ARBA00023002"/>
    </source>
</evidence>
<dbReference type="Gene3D" id="3.90.180.10">
    <property type="entry name" value="Medium-chain alcohol dehydrogenases, catalytic domain"/>
    <property type="match status" value="1"/>
</dbReference>
<dbReference type="Pfam" id="PF08240">
    <property type="entry name" value="ADH_N"/>
    <property type="match status" value="1"/>
</dbReference>
<dbReference type="GO" id="GO:0016651">
    <property type="term" value="F:oxidoreductase activity, acting on NAD(P)H"/>
    <property type="evidence" value="ECO:0007669"/>
    <property type="project" value="TreeGrafter"/>
</dbReference>
<gene>
    <name evidence="4" type="ORF">EAO74_05225</name>
</gene>